<dbReference type="EMBL" id="QWEH01000010">
    <property type="protein sequence ID" value="RHW31050.1"/>
    <property type="molecule type" value="Genomic_DNA"/>
</dbReference>
<comment type="caution">
    <text evidence="1">The sequence shown here is derived from an EMBL/GenBank/DDBJ whole genome shotgun (WGS) entry which is preliminary data.</text>
</comment>
<accession>A0A417YEJ0</accession>
<reference evidence="1 2" key="1">
    <citation type="journal article" date="2007" name="Int. J. Syst. Evol. Microbiol.">
        <title>Oceanobacillus profundus sp. nov., isolated from a deep-sea sediment core.</title>
        <authorList>
            <person name="Kim Y.G."/>
            <person name="Choi D.H."/>
            <person name="Hyun S."/>
            <person name="Cho B.C."/>
        </authorList>
    </citation>
    <scope>NUCLEOTIDE SEQUENCE [LARGE SCALE GENOMIC DNA]</scope>
    <source>
        <strain evidence="1 2">DSM 18246</strain>
    </source>
</reference>
<dbReference type="Proteomes" id="UP000285456">
    <property type="component" value="Unassembled WGS sequence"/>
</dbReference>
<dbReference type="AlphaFoldDB" id="A0A417YEJ0"/>
<proteinExistence type="predicted"/>
<evidence type="ECO:0000313" key="2">
    <source>
        <dbReference type="Proteomes" id="UP000285456"/>
    </source>
</evidence>
<organism evidence="1 2">
    <name type="scientific">Oceanobacillus profundus</name>
    <dbReference type="NCBI Taxonomy" id="372463"/>
    <lineage>
        <taxon>Bacteria</taxon>
        <taxon>Bacillati</taxon>
        <taxon>Bacillota</taxon>
        <taxon>Bacilli</taxon>
        <taxon>Bacillales</taxon>
        <taxon>Bacillaceae</taxon>
        <taxon>Oceanobacillus</taxon>
    </lineage>
</organism>
<sequence>MSKALFITPSFFITIPLWRAMKHEKQILQVLFLLNKEEKHKHPGSDVGTALKTAASRTFLSRRSTPKYKMIDDFLLYGRKSSSSKRKHAPFRGMPMLGIAWF</sequence>
<keyword evidence="2" id="KW-1185">Reference proteome</keyword>
<evidence type="ECO:0000313" key="1">
    <source>
        <dbReference type="EMBL" id="RHW31050.1"/>
    </source>
</evidence>
<name>A0A417YEJ0_9BACI</name>
<gene>
    <name evidence="1" type="ORF">D1B32_14870</name>
</gene>
<protein>
    <submittedName>
        <fullName evidence="1">Uncharacterized protein</fullName>
    </submittedName>
</protein>